<evidence type="ECO:0000313" key="1">
    <source>
        <dbReference type="EMBL" id="KZP22194.1"/>
    </source>
</evidence>
<gene>
    <name evidence="1" type="ORF">FIBSPDRAFT_859783</name>
</gene>
<dbReference type="Proteomes" id="UP000076532">
    <property type="component" value="Unassembled WGS sequence"/>
</dbReference>
<sequence>KGYLKIPHCPRLRNARRGMYTHPNALQGAIDGELALPGLEELPSMRCESRRALEKQLCNHASCAEHVQRLVYHPSSFPTLSHIAIAVPTESGVGDDTCDGRRPTTTTMKGRGESPGLQLGIVVFGGTARTWSLLGTAAIAFCTKGATSLIFQPPLRAGKFPS</sequence>
<dbReference type="EMBL" id="KV417541">
    <property type="protein sequence ID" value="KZP22194.1"/>
    <property type="molecule type" value="Genomic_DNA"/>
</dbReference>
<dbReference type="AlphaFoldDB" id="A0A166KRY7"/>
<reference evidence="1 2" key="1">
    <citation type="journal article" date="2016" name="Mol. Biol. Evol.">
        <title>Comparative Genomics of Early-Diverging Mushroom-Forming Fungi Provides Insights into the Origins of Lignocellulose Decay Capabilities.</title>
        <authorList>
            <person name="Nagy L.G."/>
            <person name="Riley R."/>
            <person name="Tritt A."/>
            <person name="Adam C."/>
            <person name="Daum C."/>
            <person name="Floudas D."/>
            <person name="Sun H."/>
            <person name="Yadav J.S."/>
            <person name="Pangilinan J."/>
            <person name="Larsson K.H."/>
            <person name="Matsuura K."/>
            <person name="Barry K."/>
            <person name="Labutti K."/>
            <person name="Kuo R."/>
            <person name="Ohm R.A."/>
            <person name="Bhattacharya S.S."/>
            <person name="Shirouzu T."/>
            <person name="Yoshinaga Y."/>
            <person name="Martin F.M."/>
            <person name="Grigoriev I.V."/>
            <person name="Hibbett D.S."/>
        </authorList>
    </citation>
    <scope>NUCLEOTIDE SEQUENCE [LARGE SCALE GENOMIC DNA]</scope>
    <source>
        <strain evidence="1 2">CBS 109695</strain>
    </source>
</reference>
<keyword evidence="2" id="KW-1185">Reference proteome</keyword>
<name>A0A166KRY7_9AGAM</name>
<organism evidence="1 2">
    <name type="scientific">Athelia psychrophila</name>
    <dbReference type="NCBI Taxonomy" id="1759441"/>
    <lineage>
        <taxon>Eukaryota</taxon>
        <taxon>Fungi</taxon>
        <taxon>Dikarya</taxon>
        <taxon>Basidiomycota</taxon>
        <taxon>Agaricomycotina</taxon>
        <taxon>Agaricomycetes</taxon>
        <taxon>Agaricomycetidae</taxon>
        <taxon>Atheliales</taxon>
        <taxon>Atheliaceae</taxon>
        <taxon>Athelia</taxon>
    </lineage>
</organism>
<evidence type="ECO:0000313" key="2">
    <source>
        <dbReference type="Proteomes" id="UP000076532"/>
    </source>
</evidence>
<feature type="non-terminal residue" evidence="1">
    <location>
        <position position="1"/>
    </location>
</feature>
<protein>
    <submittedName>
        <fullName evidence="1">Uncharacterized protein</fullName>
    </submittedName>
</protein>
<accession>A0A166KRY7</accession>
<proteinExistence type="predicted"/>